<dbReference type="EMBL" id="LVYD01000081">
    <property type="protein sequence ID" value="OQP59421.1"/>
    <property type="molecule type" value="Genomic_DNA"/>
</dbReference>
<sequence>MISSISHNRYQGYAFKNVNVKNVMNTKKLFKQLKNGNLIELLQQSDSLNYTIHLTFKNGVFSLHSYHFAGNDVFDESNYQNEQIENFNNFQDFLKRLIEKFPDITYP</sequence>
<dbReference type="Proteomes" id="UP000192796">
    <property type="component" value="Unassembled WGS sequence"/>
</dbReference>
<keyword evidence="2" id="KW-1185">Reference proteome</keyword>
<dbReference type="STRING" id="1703345.A3860_37835"/>
<accession>A0A1V9FMA3</accession>
<organism evidence="1 2">
    <name type="scientific">Niastella vici</name>
    <dbReference type="NCBI Taxonomy" id="1703345"/>
    <lineage>
        <taxon>Bacteria</taxon>
        <taxon>Pseudomonadati</taxon>
        <taxon>Bacteroidota</taxon>
        <taxon>Chitinophagia</taxon>
        <taxon>Chitinophagales</taxon>
        <taxon>Chitinophagaceae</taxon>
        <taxon>Niastella</taxon>
    </lineage>
</organism>
<reference evidence="1 2" key="1">
    <citation type="submission" date="2016-03" db="EMBL/GenBank/DDBJ databases">
        <title>Niastella vici sp. nov., isolated from farmland soil.</title>
        <authorList>
            <person name="Chen L."/>
            <person name="Wang D."/>
            <person name="Yang S."/>
            <person name="Wang G."/>
        </authorList>
    </citation>
    <scope>NUCLEOTIDE SEQUENCE [LARGE SCALE GENOMIC DNA]</scope>
    <source>
        <strain evidence="1 2">DJ57</strain>
    </source>
</reference>
<proteinExistence type="predicted"/>
<gene>
    <name evidence="1" type="ORF">A3860_37835</name>
</gene>
<protein>
    <submittedName>
        <fullName evidence="1">Uncharacterized protein</fullName>
    </submittedName>
</protein>
<dbReference type="AlphaFoldDB" id="A0A1V9FMA3"/>
<evidence type="ECO:0000313" key="2">
    <source>
        <dbReference type="Proteomes" id="UP000192796"/>
    </source>
</evidence>
<name>A0A1V9FMA3_9BACT</name>
<comment type="caution">
    <text evidence="1">The sequence shown here is derived from an EMBL/GenBank/DDBJ whole genome shotgun (WGS) entry which is preliminary data.</text>
</comment>
<evidence type="ECO:0000313" key="1">
    <source>
        <dbReference type="EMBL" id="OQP59421.1"/>
    </source>
</evidence>